<proteinExistence type="predicted"/>
<name>A0A7K7J935_LOXCU</name>
<feature type="non-terminal residue" evidence="2">
    <location>
        <position position="85"/>
    </location>
</feature>
<gene>
    <name evidence="2" type="primary">Lrmp_0</name>
    <name evidence="2" type="ORF">LOXCUR_R12115</name>
</gene>
<dbReference type="EMBL" id="VZSM01006598">
    <property type="protein sequence ID" value="NWZ03041.1"/>
    <property type="molecule type" value="Genomic_DNA"/>
</dbReference>
<feature type="region of interest" description="Disordered" evidence="1">
    <location>
        <begin position="54"/>
        <end position="85"/>
    </location>
</feature>
<reference evidence="2 3" key="1">
    <citation type="submission" date="2019-09" db="EMBL/GenBank/DDBJ databases">
        <title>Bird 10,000 Genomes (B10K) Project - Family phase.</title>
        <authorList>
            <person name="Zhang G."/>
        </authorList>
    </citation>
    <scope>NUCLEOTIDE SEQUENCE [LARGE SCALE GENOMIC DNA]</scope>
    <source>
        <strain evidence="2">OUT-0011</strain>
        <tissue evidence="2">Muscle</tissue>
    </source>
</reference>
<dbReference type="OrthoDB" id="10062605at2759"/>
<evidence type="ECO:0000313" key="3">
    <source>
        <dbReference type="Proteomes" id="UP000564784"/>
    </source>
</evidence>
<feature type="non-terminal residue" evidence="2">
    <location>
        <position position="1"/>
    </location>
</feature>
<accession>A0A7K7J935</accession>
<dbReference type="AlphaFoldDB" id="A0A7K7J935"/>
<feature type="compositionally biased region" description="Low complexity" evidence="1">
    <location>
        <begin position="56"/>
        <end position="72"/>
    </location>
</feature>
<protein>
    <submittedName>
        <fullName evidence="2">LRMP protein</fullName>
    </submittedName>
</protein>
<keyword evidence="3" id="KW-1185">Reference proteome</keyword>
<sequence length="85" mass="9355">QHHNPVDSICRKIKSIQRMDQVSNPALQIRKFQTRNFDSLQSNTKNNLEELLEGRSCSSGESSPLVSSGSDSVFTPPLPGLRASS</sequence>
<evidence type="ECO:0000313" key="2">
    <source>
        <dbReference type="EMBL" id="NWZ03041.1"/>
    </source>
</evidence>
<organism evidence="2 3">
    <name type="scientific">Loxia curvirostra</name>
    <name type="common">Red crossbill</name>
    <dbReference type="NCBI Taxonomy" id="64802"/>
    <lineage>
        <taxon>Eukaryota</taxon>
        <taxon>Metazoa</taxon>
        <taxon>Chordata</taxon>
        <taxon>Craniata</taxon>
        <taxon>Vertebrata</taxon>
        <taxon>Euteleostomi</taxon>
        <taxon>Archelosauria</taxon>
        <taxon>Archosauria</taxon>
        <taxon>Dinosauria</taxon>
        <taxon>Saurischia</taxon>
        <taxon>Theropoda</taxon>
        <taxon>Coelurosauria</taxon>
        <taxon>Aves</taxon>
        <taxon>Neognathae</taxon>
        <taxon>Neoaves</taxon>
        <taxon>Telluraves</taxon>
        <taxon>Australaves</taxon>
        <taxon>Passeriformes</taxon>
        <taxon>Passeroidea</taxon>
        <taxon>Fringillidae</taxon>
        <taxon>Carduelinae</taxon>
        <taxon>Loxia</taxon>
    </lineage>
</organism>
<evidence type="ECO:0000256" key="1">
    <source>
        <dbReference type="SAM" id="MobiDB-lite"/>
    </source>
</evidence>
<dbReference type="Proteomes" id="UP000564784">
    <property type="component" value="Unassembled WGS sequence"/>
</dbReference>
<comment type="caution">
    <text evidence="2">The sequence shown here is derived from an EMBL/GenBank/DDBJ whole genome shotgun (WGS) entry which is preliminary data.</text>
</comment>